<dbReference type="GO" id="GO:0016525">
    <property type="term" value="P:negative regulation of angiogenesis"/>
    <property type="evidence" value="ECO:0007669"/>
    <property type="project" value="InterPro"/>
</dbReference>
<evidence type="ECO:0000256" key="13">
    <source>
        <dbReference type="SAM" id="MobiDB-lite"/>
    </source>
</evidence>
<dbReference type="Pfam" id="PF19188">
    <property type="entry name" value="AGRB_N"/>
    <property type="match status" value="1"/>
</dbReference>
<evidence type="ECO:0000256" key="10">
    <source>
        <dbReference type="ARBA" id="ARBA00023170"/>
    </source>
</evidence>
<dbReference type="FunFam" id="2.20.100.10:FF:000004">
    <property type="entry name" value="Adhesion G protein-coupled receptor B2"/>
    <property type="match status" value="1"/>
</dbReference>
<keyword evidence="6 14" id="KW-1133">Transmembrane helix</keyword>
<dbReference type="FunFam" id="1.20.1070.10:FF:000048">
    <property type="entry name" value="Adhesion G protein-coupled receptor B1"/>
    <property type="match status" value="1"/>
</dbReference>
<evidence type="ECO:0000256" key="2">
    <source>
        <dbReference type="ARBA" id="ARBA00022553"/>
    </source>
</evidence>
<accession>A0A3Q3X3T6</accession>
<name>A0A3Q3X3T6_MOLML</name>
<keyword evidence="2" id="KW-0597">Phosphoprotein</keyword>
<evidence type="ECO:0000256" key="9">
    <source>
        <dbReference type="ARBA" id="ARBA00023157"/>
    </source>
</evidence>
<keyword evidence="9" id="KW-1015">Disulfide bond</keyword>
<dbReference type="GO" id="GO:0007189">
    <property type="term" value="P:adenylate cyclase-activating G protein-coupled receptor signaling pathway"/>
    <property type="evidence" value="ECO:0007669"/>
    <property type="project" value="TreeGrafter"/>
</dbReference>
<reference evidence="19" key="2">
    <citation type="submission" date="2025-09" db="UniProtKB">
        <authorList>
            <consortium name="Ensembl"/>
        </authorList>
    </citation>
    <scope>IDENTIFICATION</scope>
</reference>
<evidence type="ECO:0000256" key="3">
    <source>
        <dbReference type="ARBA" id="ARBA00022692"/>
    </source>
</evidence>
<feature type="compositionally biased region" description="Basic and acidic residues" evidence="13">
    <location>
        <begin position="1078"/>
        <end position="1090"/>
    </location>
</feature>
<evidence type="ECO:0000256" key="11">
    <source>
        <dbReference type="ARBA" id="ARBA00023180"/>
    </source>
</evidence>
<keyword evidence="4 15" id="KW-0732">Signal</keyword>
<dbReference type="GO" id="GO:0014069">
    <property type="term" value="C:postsynaptic density"/>
    <property type="evidence" value="ECO:0007669"/>
    <property type="project" value="TreeGrafter"/>
</dbReference>
<feature type="domain" description="G-protein coupled receptors family 2 profile 2" evidence="18">
    <location>
        <begin position="796"/>
        <end position="1045"/>
    </location>
</feature>
<dbReference type="SMART" id="SM00209">
    <property type="entry name" value="TSP1"/>
    <property type="match status" value="4"/>
</dbReference>
<dbReference type="InterPro" id="IPR032471">
    <property type="entry name" value="AGRL2-4_GAIN_subdom_A"/>
</dbReference>
<dbReference type="InterPro" id="IPR036445">
    <property type="entry name" value="GPCR_2_extracell_dom_sf"/>
</dbReference>
<dbReference type="Gene3D" id="1.20.1070.10">
    <property type="entry name" value="Rhodopsin 7-helix transmembrane proteins"/>
    <property type="match status" value="1"/>
</dbReference>
<dbReference type="Ensembl" id="ENSMMOT00000020242.1">
    <property type="protein sequence ID" value="ENSMMOP00000019909.1"/>
    <property type="gene ID" value="ENSMMOG00000015101.1"/>
</dbReference>
<dbReference type="FunFam" id="2.20.100.10:FF:000001">
    <property type="entry name" value="semaphorin-5A isoform X1"/>
    <property type="match status" value="1"/>
</dbReference>
<dbReference type="GO" id="GO:0043652">
    <property type="term" value="P:engulfment of apoptotic cell"/>
    <property type="evidence" value="ECO:0007669"/>
    <property type="project" value="TreeGrafter"/>
</dbReference>
<dbReference type="Pfam" id="PF16489">
    <property type="entry name" value="GAIN"/>
    <property type="match status" value="1"/>
</dbReference>
<feature type="region of interest" description="Disordered" evidence="13">
    <location>
        <begin position="1059"/>
        <end position="1095"/>
    </location>
</feature>
<dbReference type="Gene3D" id="2.20.100.10">
    <property type="entry name" value="Thrombospondin type-1 (TSP1) repeat"/>
    <property type="match status" value="4"/>
</dbReference>
<feature type="transmembrane region" description="Helical" evidence="14">
    <location>
        <begin position="901"/>
        <end position="920"/>
    </location>
</feature>
<evidence type="ECO:0000259" key="17">
    <source>
        <dbReference type="PROSITE" id="PS50227"/>
    </source>
</evidence>
<sequence>MNTSLFSNYLVYLFTAADTSATCATLEQSRFFGVFSSTTTLPSTPCSWTLQNPDPRRYTVYMKITKPTDSCVPRQIRTFQFDSFIETSRTYLGMESFDEVVRLCDASTAVTYLESSKQFLQIRKVAPRDSLEMVEGQNDVSEFKAEFLVVGKRNPSMPACQMLCQWLEKCLSSSTHDHPCGIMNTPCQCWEAPKRKPGSCYRGGVYVEKCLPLPRDNGRPVCQSSDSCVSIVDAKADEWSAWSSCSATCGEGWQGRTRLCATASFTTQCTGPLRENRPCNNTAVCTVDGSWDEWTPWSLCSSTCGRGYRDRTRTCKLPKNGGEPCHGPTKQTKFCNIAVCPVDGHWNEWSAWSACSATCSNGTRQRTRECNGPSYGGSECHGSWKESTNCFLKDCPVDGRWHAWSSWGSCSKTCGGGIQQRQRVCEGPFFGGERCPGEKGEQKRCNEKRCPEAHEICPEQNAGDVVWRKTPAGDEAAAACPADASGLILRRCSLDAVGLASWESPTHIKCVSKNYENIQTLVSPERLTFPDREVKTGFSSDEGAKYSGDLLAIMEILKNTTKLYKGNGLRLSNANVENYVQTVSNLLREEHHDKWEEAQLMGTNIKEFLRLVEDFVSMLGMQMSGFQDIYEVTENLVLSIYKRPTTMSSNFTFPMRGWRGMLEWVRTSEEKISVSRDALSIEQSDDNDAFVTGIILYRNLASILPFQSNTTLINSKVVSVIVKPTPTLLSSPVEIEFPHLHNVSPNPLEPFSSLLGSWSARSCRAVPVHSFRTKCVCDSLSTFAILARIMDKTLVPSVTLIVGCGVSSLTLLLLIIIYVSVWKYIRSERSVILINFCLSIICSNALILVGQTQARNKVVCALVAALLHFFFLSSFCWVLTEAWQSYMAVTGRLRNRIIRKRFLCLGWGLPALVVAVSVGFTKAKGYGTVNYCWLSLEGGLLYSFVGPAAAVVLVNMVIGILVFNKLVSKDGITDVKLKERAGWGRTDLRCASLWSSCVVLPLLALTWMSAVLAITDRRSALFQILFAVFDSLEGFIIVMVHCILRREVQEAVKCRVVDRKDDGNGDSGSSHHNGHTQHMSDNEKDGDSSRQGKPLFTSTLHFSSEEKMPPLQLPLPMGSNFHTLPSKPSKSHMQAVPEYSSHTLTLKREKSRLAGGVDPTCGKPVYVCEGELFKQLDADLARAQGEGSMSDGSGYILMPNTTSTLRTKPKDDQTKYNISVEQLPQARLMHLSGPFAEPQAAFGMQSIPPDQVSMSYSERDSPIQNIHNMSSESHITHSSLENTFESMNSMMSKSETISTLSMSSLERQKSRYAELDFEKIMHTKKRHQNMFQDLNRKLHHAEKDRESPASDSKVTHQDILIIIHFHRFSRACGTKLEKKSYRNNIRGNANVKTKILGVK</sequence>
<dbReference type="PRINTS" id="PR01694">
    <property type="entry name" value="BAIPRECURSOR"/>
</dbReference>
<feature type="domain" description="GAIN-B" evidence="16">
    <location>
        <begin position="634"/>
        <end position="793"/>
    </location>
</feature>
<dbReference type="PROSITE" id="PS50221">
    <property type="entry name" value="GAIN_B"/>
    <property type="match status" value="1"/>
</dbReference>
<dbReference type="PROSITE" id="PS50227">
    <property type="entry name" value="G_PROTEIN_RECEP_F2_3"/>
    <property type="match status" value="1"/>
</dbReference>
<dbReference type="Pfam" id="PF00002">
    <property type="entry name" value="7tm_2"/>
    <property type="match status" value="1"/>
</dbReference>
<evidence type="ECO:0000313" key="20">
    <source>
        <dbReference type="Proteomes" id="UP000261620"/>
    </source>
</evidence>
<reference evidence="19" key="1">
    <citation type="submission" date="2025-08" db="UniProtKB">
        <authorList>
            <consortium name="Ensembl"/>
        </authorList>
    </citation>
    <scope>IDENTIFICATION</scope>
</reference>
<proteinExistence type="predicted"/>
<dbReference type="InterPro" id="IPR000832">
    <property type="entry name" value="GPCR_2_secretin-like"/>
</dbReference>
<evidence type="ECO:0000256" key="8">
    <source>
        <dbReference type="ARBA" id="ARBA00023136"/>
    </source>
</evidence>
<dbReference type="GO" id="GO:0007166">
    <property type="term" value="P:cell surface receptor signaling pathway"/>
    <property type="evidence" value="ECO:0007669"/>
    <property type="project" value="InterPro"/>
</dbReference>
<keyword evidence="5" id="KW-0677">Repeat</keyword>
<dbReference type="PRINTS" id="PR01705">
    <property type="entry name" value="TSP1REPEAT"/>
</dbReference>
<evidence type="ECO:0000256" key="1">
    <source>
        <dbReference type="ARBA" id="ARBA00004141"/>
    </source>
</evidence>
<evidence type="ECO:0000256" key="15">
    <source>
        <dbReference type="SAM" id="SignalP"/>
    </source>
</evidence>
<protein>
    <submittedName>
        <fullName evidence="19">Uncharacterized protein</fullName>
    </submittedName>
</protein>
<dbReference type="PANTHER" id="PTHR12011:SF39">
    <property type="entry name" value="ADHESION G PROTEIN-COUPLED RECEPTOR B1"/>
    <property type="match status" value="1"/>
</dbReference>
<dbReference type="SUPFAM" id="SSF82895">
    <property type="entry name" value="TSP-1 type 1 repeat"/>
    <property type="match status" value="4"/>
</dbReference>
<evidence type="ECO:0000256" key="12">
    <source>
        <dbReference type="ARBA" id="ARBA00023224"/>
    </source>
</evidence>
<dbReference type="PROSITE" id="PS50092">
    <property type="entry name" value="TSP1"/>
    <property type="match status" value="4"/>
</dbReference>
<evidence type="ECO:0000256" key="7">
    <source>
        <dbReference type="ARBA" id="ARBA00023040"/>
    </source>
</evidence>
<dbReference type="InterPro" id="IPR057244">
    <property type="entry name" value="GAIN_B"/>
</dbReference>
<evidence type="ECO:0000259" key="18">
    <source>
        <dbReference type="PROSITE" id="PS50261"/>
    </source>
</evidence>
<dbReference type="OMA" id="QNGHTQR"/>
<feature type="signal peptide" evidence="15">
    <location>
        <begin position="1"/>
        <end position="21"/>
    </location>
</feature>
<keyword evidence="10" id="KW-0675">Receptor</keyword>
<dbReference type="Gene3D" id="2.60.220.50">
    <property type="match status" value="1"/>
</dbReference>
<dbReference type="Gene3D" id="4.10.1240.10">
    <property type="entry name" value="GPCR, family 2, extracellular hormone receptor domain"/>
    <property type="match status" value="1"/>
</dbReference>
<dbReference type="GO" id="GO:0030425">
    <property type="term" value="C:dendrite"/>
    <property type="evidence" value="ECO:0007669"/>
    <property type="project" value="TreeGrafter"/>
</dbReference>
<dbReference type="Pfam" id="PF02793">
    <property type="entry name" value="HRM"/>
    <property type="match status" value="1"/>
</dbReference>
<dbReference type="InterPro" id="IPR043838">
    <property type="entry name" value="AGRB_N"/>
</dbReference>
<dbReference type="GO" id="GO:0004930">
    <property type="term" value="F:G protein-coupled receptor activity"/>
    <property type="evidence" value="ECO:0007669"/>
    <property type="project" value="UniProtKB-KW"/>
</dbReference>
<keyword evidence="11" id="KW-0325">Glycoprotein</keyword>
<evidence type="ECO:0000256" key="5">
    <source>
        <dbReference type="ARBA" id="ARBA00022737"/>
    </source>
</evidence>
<keyword evidence="3 14" id="KW-0812">Transmembrane</keyword>
<dbReference type="InterPro" id="IPR046338">
    <property type="entry name" value="GAIN_dom_sf"/>
</dbReference>
<feature type="transmembrane region" description="Helical" evidence="14">
    <location>
        <begin position="1020"/>
        <end position="1044"/>
    </location>
</feature>
<dbReference type="SMART" id="SM00008">
    <property type="entry name" value="HormR"/>
    <property type="match status" value="1"/>
</dbReference>
<dbReference type="PRINTS" id="PR00249">
    <property type="entry name" value="GPCRSECRETIN"/>
</dbReference>
<keyword evidence="8 14" id="KW-0472">Membrane</keyword>
<dbReference type="GO" id="GO:0005886">
    <property type="term" value="C:plasma membrane"/>
    <property type="evidence" value="ECO:0007669"/>
    <property type="project" value="InterPro"/>
</dbReference>
<evidence type="ECO:0000259" key="16">
    <source>
        <dbReference type="PROSITE" id="PS50221"/>
    </source>
</evidence>
<feature type="transmembrane region" description="Helical" evidence="14">
    <location>
        <begin position="831"/>
        <end position="849"/>
    </location>
</feature>
<dbReference type="InterPro" id="IPR000884">
    <property type="entry name" value="TSP1_rpt"/>
</dbReference>
<organism evidence="19 20">
    <name type="scientific">Mola mola</name>
    <name type="common">Ocean sunfish</name>
    <name type="synonym">Tetraodon mola</name>
    <dbReference type="NCBI Taxonomy" id="94237"/>
    <lineage>
        <taxon>Eukaryota</taxon>
        <taxon>Metazoa</taxon>
        <taxon>Chordata</taxon>
        <taxon>Craniata</taxon>
        <taxon>Vertebrata</taxon>
        <taxon>Euteleostomi</taxon>
        <taxon>Actinopterygii</taxon>
        <taxon>Neopterygii</taxon>
        <taxon>Teleostei</taxon>
        <taxon>Neoteleostei</taxon>
        <taxon>Acanthomorphata</taxon>
        <taxon>Eupercaria</taxon>
        <taxon>Tetraodontiformes</taxon>
        <taxon>Molidae</taxon>
        <taxon>Mola</taxon>
    </lineage>
</organism>
<evidence type="ECO:0000256" key="4">
    <source>
        <dbReference type="ARBA" id="ARBA00022729"/>
    </source>
</evidence>
<dbReference type="PANTHER" id="PTHR12011">
    <property type="entry name" value="ADHESION G-PROTEIN COUPLED RECEPTOR"/>
    <property type="match status" value="1"/>
</dbReference>
<evidence type="ECO:0000313" key="19">
    <source>
        <dbReference type="Ensembl" id="ENSMMOP00000019909.1"/>
    </source>
</evidence>
<dbReference type="Proteomes" id="UP000261620">
    <property type="component" value="Unplaced"/>
</dbReference>
<feature type="transmembrane region" description="Helical" evidence="14">
    <location>
        <begin position="798"/>
        <end position="819"/>
    </location>
</feature>
<dbReference type="FunFam" id="2.20.100.10:FF:000003">
    <property type="entry name" value="Adhesion G protein-coupled receptor B2"/>
    <property type="match status" value="2"/>
</dbReference>
<feature type="transmembrane region" description="Helical" evidence="14">
    <location>
        <begin position="940"/>
        <end position="967"/>
    </location>
</feature>
<keyword evidence="20" id="KW-1185">Reference proteome</keyword>
<comment type="subcellular location">
    <subcellularLocation>
        <location evidence="1">Membrane</location>
        <topology evidence="1">Multi-pass membrane protein</topology>
    </subcellularLocation>
</comment>
<dbReference type="InterPro" id="IPR001879">
    <property type="entry name" value="GPCR_2_extracellular_dom"/>
</dbReference>
<evidence type="ECO:0000256" key="6">
    <source>
        <dbReference type="ARBA" id="ARBA00022989"/>
    </source>
</evidence>
<dbReference type="InterPro" id="IPR008077">
    <property type="entry name" value="GPCR_2_brain_angio_inhib"/>
</dbReference>
<dbReference type="Gene3D" id="1.25.40.610">
    <property type="match status" value="1"/>
</dbReference>
<evidence type="ECO:0000256" key="14">
    <source>
        <dbReference type="SAM" id="Phobius"/>
    </source>
</evidence>
<dbReference type="InterPro" id="IPR017981">
    <property type="entry name" value="GPCR_2-like_7TM"/>
</dbReference>
<dbReference type="Pfam" id="PF00090">
    <property type="entry name" value="TSP_1"/>
    <property type="match status" value="4"/>
</dbReference>
<feature type="chain" id="PRO_5018573524" evidence="15">
    <location>
        <begin position="22"/>
        <end position="1399"/>
    </location>
</feature>
<feature type="domain" description="G-protein coupled receptors family 2 profile 1" evidence="17">
    <location>
        <begin position="444"/>
        <end position="514"/>
    </location>
</feature>
<feature type="transmembrane region" description="Helical" evidence="14">
    <location>
        <begin position="988"/>
        <end position="1014"/>
    </location>
</feature>
<dbReference type="InterPro" id="IPR036383">
    <property type="entry name" value="TSP1_rpt_sf"/>
</dbReference>
<keyword evidence="7" id="KW-0297">G-protein coupled receptor</keyword>
<dbReference type="PROSITE" id="PS50261">
    <property type="entry name" value="G_PROTEIN_RECEP_F2_4"/>
    <property type="match status" value="1"/>
</dbReference>
<keyword evidence="12" id="KW-0807">Transducer</keyword>
<feature type="transmembrane region" description="Helical" evidence="14">
    <location>
        <begin position="861"/>
        <end position="880"/>
    </location>
</feature>